<dbReference type="EMBL" id="CP003130">
    <property type="protein sequence ID" value="AEU38915.1"/>
    <property type="molecule type" value="Genomic_DNA"/>
</dbReference>
<protein>
    <submittedName>
        <fullName evidence="2">Uncharacterized protein</fullName>
    </submittedName>
</protein>
<dbReference type="RefSeq" id="WP_014267786.1">
    <property type="nucleotide sequence ID" value="NC_016631.1"/>
</dbReference>
<gene>
    <name evidence="2" type="ordered locus">AciX8_4645</name>
</gene>
<dbReference type="KEGG" id="gma:AciX8_4645"/>
<dbReference type="Proteomes" id="UP000007113">
    <property type="component" value="Chromosome"/>
</dbReference>
<name>G8NWM8_GRAMM</name>
<evidence type="ECO:0000313" key="3">
    <source>
        <dbReference type="Proteomes" id="UP000007113"/>
    </source>
</evidence>
<sequence>MWQRISAGFRAVGSGMGSKLLFVAGIIVFFALYILVPRIRAVRASDSMYGDWMGTVSITKSIPKDNLNDTESQGTAVMRVKLSPVWFSFLDRTESTAVLIDADGVRHTFGISDLADGWAFRKRWSSKQLLAGGTDETIIGQWNRSFPDFVLKFDSFGNNEFSDGTTYRISGSLKRGDEATLQSLVQNLSSAR</sequence>
<keyword evidence="1" id="KW-1133">Transmembrane helix</keyword>
<dbReference type="OrthoDB" id="9821312at2"/>
<proteinExistence type="predicted"/>
<dbReference type="HOGENOM" id="CLU_1413391_0_0_0"/>
<evidence type="ECO:0000313" key="2">
    <source>
        <dbReference type="EMBL" id="AEU38915.1"/>
    </source>
</evidence>
<accession>G8NWM8</accession>
<keyword evidence="1" id="KW-0812">Transmembrane</keyword>
<keyword evidence="1" id="KW-0472">Membrane</keyword>
<dbReference type="STRING" id="682795.AciX8_4645"/>
<organism evidence="2 3">
    <name type="scientific">Granulicella mallensis (strain ATCC BAA-1857 / DSM 23137 / MP5ACTX8)</name>
    <dbReference type="NCBI Taxonomy" id="682795"/>
    <lineage>
        <taxon>Bacteria</taxon>
        <taxon>Pseudomonadati</taxon>
        <taxon>Acidobacteriota</taxon>
        <taxon>Terriglobia</taxon>
        <taxon>Terriglobales</taxon>
        <taxon>Acidobacteriaceae</taxon>
        <taxon>Granulicella</taxon>
    </lineage>
</organism>
<keyword evidence="3" id="KW-1185">Reference proteome</keyword>
<evidence type="ECO:0000256" key="1">
    <source>
        <dbReference type="SAM" id="Phobius"/>
    </source>
</evidence>
<reference evidence="2 3" key="1">
    <citation type="submission" date="2011-11" db="EMBL/GenBank/DDBJ databases">
        <title>Complete sequence of Granulicella mallensis MP5ACTX8.</title>
        <authorList>
            <consortium name="US DOE Joint Genome Institute"/>
            <person name="Lucas S."/>
            <person name="Copeland A."/>
            <person name="Lapidus A."/>
            <person name="Cheng J.-F."/>
            <person name="Goodwin L."/>
            <person name="Pitluck S."/>
            <person name="Peters L."/>
            <person name="Lu M."/>
            <person name="Detter J.C."/>
            <person name="Han C."/>
            <person name="Tapia R."/>
            <person name="Land M."/>
            <person name="Hauser L."/>
            <person name="Kyrpides N."/>
            <person name="Ivanova N."/>
            <person name="Mikhailova N."/>
            <person name="Pagani I."/>
            <person name="Rawat S."/>
            <person name="Mannisto M."/>
            <person name="Haggblom M."/>
            <person name="Woyke T."/>
        </authorList>
    </citation>
    <scope>NUCLEOTIDE SEQUENCE [LARGE SCALE GENOMIC DNA]</scope>
    <source>
        <strain evidence="3">ATCC BAA-1857 / DSM 23137 / MP5ACTX8</strain>
    </source>
</reference>
<feature type="transmembrane region" description="Helical" evidence="1">
    <location>
        <begin position="20"/>
        <end position="36"/>
    </location>
</feature>
<dbReference type="AlphaFoldDB" id="G8NWM8"/>